<evidence type="ECO:0000313" key="3">
    <source>
        <dbReference type="EMBL" id="KAF6833814.1"/>
    </source>
</evidence>
<name>A0A8H6KLL6_9PEZI</name>
<comment type="caution">
    <text evidence="3">The sequence shown here is derived from an EMBL/GenBank/DDBJ whole genome shotgun (WGS) entry which is preliminary data.</text>
</comment>
<proteinExistence type="predicted"/>
<accession>A0A8H6KLL6</accession>
<dbReference type="EMBL" id="WIGM01000208">
    <property type="protein sequence ID" value="KAF6833814.1"/>
    <property type="molecule type" value="Genomic_DNA"/>
</dbReference>
<feature type="transmembrane region" description="Helical" evidence="2">
    <location>
        <begin position="31"/>
        <end position="55"/>
    </location>
</feature>
<evidence type="ECO:0000256" key="1">
    <source>
        <dbReference type="SAM" id="MobiDB-lite"/>
    </source>
</evidence>
<feature type="region of interest" description="Disordered" evidence="1">
    <location>
        <begin position="66"/>
        <end position="95"/>
    </location>
</feature>
<dbReference type="Proteomes" id="UP000639643">
    <property type="component" value="Unassembled WGS sequence"/>
</dbReference>
<dbReference type="AlphaFoldDB" id="A0A8H6KLL6"/>
<keyword evidence="2" id="KW-0472">Membrane</keyword>
<protein>
    <submittedName>
        <fullName evidence="3">Uncharacterized protein</fullName>
    </submittedName>
</protein>
<evidence type="ECO:0000313" key="4">
    <source>
        <dbReference type="Proteomes" id="UP000639643"/>
    </source>
</evidence>
<evidence type="ECO:0000256" key="2">
    <source>
        <dbReference type="SAM" id="Phobius"/>
    </source>
</evidence>
<keyword evidence="4" id="KW-1185">Reference proteome</keyword>
<organism evidence="3 4">
    <name type="scientific">Colletotrichum musicola</name>
    <dbReference type="NCBI Taxonomy" id="2175873"/>
    <lineage>
        <taxon>Eukaryota</taxon>
        <taxon>Fungi</taxon>
        <taxon>Dikarya</taxon>
        <taxon>Ascomycota</taxon>
        <taxon>Pezizomycotina</taxon>
        <taxon>Sordariomycetes</taxon>
        <taxon>Hypocreomycetidae</taxon>
        <taxon>Glomerellales</taxon>
        <taxon>Glomerellaceae</taxon>
        <taxon>Colletotrichum</taxon>
        <taxon>Colletotrichum orchidearum species complex</taxon>
    </lineage>
</organism>
<sequence>MDSDLRLCDELSHSAAQAEPAREGRLVTGGLLSLVLVLVLMLTMLVPVLVLVLLFNTERLDCHRKVRDGSAEQMDGGGKKQARGRVAQGGDVEET</sequence>
<keyword evidence="2" id="KW-1133">Transmembrane helix</keyword>
<gene>
    <name evidence="3" type="ORF">CMUS01_06403</name>
</gene>
<reference evidence="3" key="1">
    <citation type="journal article" date="2020" name="Phytopathology">
        <title>Genome Sequence Resources of Colletotrichum truncatum, C. plurivorum, C. musicola, and C. sojae: Four Species Pathogenic to Soybean (Glycine max).</title>
        <authorList>
            <person name="Rogerio F."/>
            <person name="Boufleur T.R."/>
            <person name="Ciampi-Guillardi M."/>
            <person name="Sukno S.A."/>
            <person name="Thon M.R."/>
            <person name="Massola Junior N.S."/>
            <person name="Baroncelli R."/>
        </authorList>
    </citation>
    <scope>NUCLEOTIDE SEQUENCE</scope>
    <source>
        <strain evidence="3">LFN0074</strain>
    </source>
</reference>
<keyword evidence="2" id="KW-0812">Transmembrane</keyword>